<proteinExistence type="predicted"/>
<comment type="caution">
    <text evidence="1">The sequence shown here is derived from an EMBL/GenBank/DDBJ whole genome shotgun (WGS) entry which is preliminary data.</text>
</comment>
<reference evidence="1 2" key="1">
    <citation type="submission" date="2024-04" db="EMBL/GenBank/DDBJ databases">
        <title>Tritrichomonas musculus Genome.</title>
        <authorList>
            <person name="Alves-Ferreira E."/>
            <person name="Grigg M."/>
            <person name="Lorenzi H."/>
            <person name="Galac M."/>
        </authorList>
    </citation>
    <scope>NUCLEOTIDE SEQUENCE [LARGE SCALE GENOMIC DNA]</scope>
    <source>
        <strain evidence="1 2">EAF2021</strain>
    </source>
</reference>
<dbReference type="Proteomes" id="UP001470230">
    <property type="component" value="Unassembled WGS sequence"/>
</dbReference>
<evidence type="ECO:0008006" key="3">
    <source>
        <dbReference type="Google" id="ProtNLM"/>
    </source>
</evidence>
<sequence length="478" mass="56076">MAISPSDFDEKSKLCKKYVDSHDYSQFLTSFQQLSDSTRNSEEFTRKLNDLKQFAVDEKIKELETTASFDDYIQHLRILDDIIKDKKQLWDVMNSLTGTQLKVTLNQSQMIATAFFSPVMLFEFGFDSFYTSRLCDFKNIMNEEALVDIFYAIAGFVSACRLEPTYVSNVPQYLELIRKLLSMFIKLQDFDPYRFVWLVEAIHEHLHCPNTLLKQTCVDVIQDYLNEEEKHAINKLYKLCVISTSPFLHQLDILRESIDSIFQTVIEEQRLFIRKYIFICFTCNDWTGPRTNKITEPLHCWILYLENLAFRIKDKPELPILLLVDFINDSLSLFAGYYGEVQPTKEKSVNLRIDIFAIVDRIILCYPTEIPPDALKMIWYLLYIAAISGATDFELENIGLTFIDSDEPDTPYLGLEKTQSEFLDYKIALERLGKKFESEKSTLPKMIQFVRQNYFYHQEIDIEQHSPQNQENYIDSII</sequence>
<evidence type="ECO:0000313" key="2">
    <source>
        <dbReference type="Proteomes" id="UP001470230"/>
    </source>
</evidence>
<organism evidence="1 2">
    <name type="scientific">Tritrichomonas musculus</name>
    <dbReference type="NCBI Taxonomy" id="1915356"/>
    <lineage>
        <taxon>Eukaryota</taxon>
        <taxon>Metamonada</taxon>
        <taxon>Parabasalia</taxon>
        <taxon>Tritrichomonadida</taxon>
        <taxon>Tritrichomonadidae</taxon>
        <taxon>Tritrichomonas</taxon>
    </lineage>
</organism>
<dbReference type="EMBL" id="JAPFFF010000031">
    <property type="protein sequence ID" value="KAK8845101.1"/>
    <property type="molecule type" value="Genomic_DNA"/>
</dbReference>
<protein>
    <recommendedName>
        <fullName evidence="3">VPS9 domain-containing protein</fullName>
    </recommendedName>
</protein>
<evidence type="ECO:0000313" key="1">
    <source>
        <dbReference type="EMBL" id="KAK8845101.1"/>
    </source>
</evidence>
<name>A0ABR2HEF7_9EUKA</name>
<gene>
    <name evidence="1" type="ORF">M9Y10_021280</name>
</gene>
<accession>A0ABR2HEF7</accession>
<keyword evidence="2" id="KW-1185">Reference proteome</keyword>